<dbReference type="InterPro" id="IPR036393">
    <property type="entry name" value="AceGlu_kinase-like_sf"/>
</dbReference>
<feature type="binding site" evidence="8">
    <location>
        <begin position="258"/>
        <end position="259"/>
    </location>
    <ligand>
        <name>ATP</name>
        <dbReference type="ChEBI" id="CHEBI:30616"/>
    </ligand>
</feature>
<dbReference type="InterPro" id="IPR005260">
    <property type="entry name" value="Asp_kin_monofn"/>
</dbReference>
<sequence>MPHNFIIAKFGGTSVADYIAMNNSADIVLANPAIRLVVLSASAGVTNQLFILATGKNKKDRRELLDKIICIQYSIIKRIYNQEFIRSKINYILEKIKYLSEAAEFIKSAALTDELISCGELMSSLLFVEVLRQRQIVVEWFDVRQVMRTDDCFGCAKPDICILLELVKYRLRPRFLEMLIVTQGFIGKDVKGRTTTLGRGGSDYTAAILGEALQVKRIDIWTDVPGIYTTDPHLVPSAKRINELTFSEAAAMAIFGAKVLHPGTLVPAVRSNISIFIGSSKNPTAGGTIISDKTYHLPVFRAITLRRKQIFFTLYKKKKLSINFLETVLKILMRYNISLEVISFSEMSLSFMLDMTYSSIQFTRIMSPELLTELSLFSQLEVEENLSLVTIIGNFFSDTKDRSKKMFHLLDYVSLHMFCDRYNQFILCFLVRDNHAEQIVKILHHKIFE</sequence>
<dbReference type="InterPro" id="IPR042199">
    <property type="entry name" value="AsparK_Bifunc_asparK/hSer_DH"/>
</dbReference>
<dbReference type="UniPathway" id="UPA00050">
    <property type="reaction ID" value="UER00461"/>
</dbReference>
<dbReference type="PANTHER" id="PTHR21499:SF59">
    <property type="entry name" value="ASPARTOKINASE"/>
    <property type="match status" value="1"/>
</dbReference>
<proteinExistence type="inferred from homology"/>
<keyword evidence="10" id="KW-0028">Amino-acid biosynthesis</keyword>
<evidence type="ECO:0000256" key="8">
    <source>
        <dbReference type="PIRSR" id="PIRSR000726-1"/>
    </source>
</evidence>
<comment type="pathway">
    <text evidence="10">Amino-acid biosynthesis; L-threonine biosynthesis; L-threonine from L-aspartate: step 1/5.</text>
</comment>
<evidence type="ECO:0000313" key="13">
    <source>
        <dbReference type="Proteomes" id="UP000294412"/>
    </source>
</evidence>
<dbReference type="InterPro" id="IPR001048">
    <property type="entry name" value="Asp/Glu/Uridylate_kinase"/>
</dbReference>
<evidence type="ECO:0000256" key="3">
    <source>
        <dbReference type="ARBA" id="ARBA00022679"/>
    </source>
</evidence>
<dbReference type="AlphaFoldDB" id="A0A451D1L0"/>
<protein>
    <recommendedName>
        <fullName evidence="9">Aspartokinase</fullName>
        <ecNumber evidence="9">2.7.2.4</ecNumber>
    </recommendedName>
</protein>
<evidence type="ECO:0000259" key="11">
    <source>
        <dbReference type="Pfam" id="PF00696"/>
    </source>
</evidence>
<keyword evidence="4 8" id="KW-0547">Nucleotide-binding</keyword>
<feature type="binding site" evidence="8">
    <location>
        <begin position="222"/>
        <end position="223"/>
    </location>
    <ligand>
        <name>ATP</name>
        <dbReference type="ChEBI" id="CHEBI:30616"/>
    </ligand>
</feature>
<dbReference type="EMBL" id="LR217703">
    <property type="protein sequence ID" value="VFP79506.1"/>
    <property type="molecule type" value="Genomic_DNA"/>
</dbReference>
<gene>
    <name evidence="12" type="primary">lysC</name>
    <name evidence="12" type="ORF">ERCICUMA2628_056</name>
</gene>
<dbReference type="SUPFAM" id="SSF53633">
    <property type="entry name" value="Carbamate kinase-like"/>
    <property type="match status" value="1"/>
</dbReference>
<dbReference type="EC" id="2.7.2.4" evidence="9"/>
<dbReference type="Gene3D" id="3.30.70.260">
    <property type="match status" value="2"/>
</dbReference>
<dbReference type="PROSITE" id="PS00324">
    <property type="entry name" value="ASPARTOKINASE"/>
    <property type="match status" value="1"/>
</dbReference>
<organism evidence="12 13">
    <name type="scientific">Candidatus Erwinia haradaeae</name>
    <dbReference type="NCBI Taxonomy" id="1922217"/>
    <lineage>
        <taxon>Bacteria</taxon>
        <taxon>Pseudomonadati</taxon>
        <taxon>Pseudomonadota</taxon>
        <taxon>Gammaproteobacteria</taxon>
        <taxon>Enterobacterales</taxon>
        <taxon>Erwiniaceae</taxon>
        <taxon>Erwinia</taxon>
    </lineage>
</organism>
<dbReference type="UniPathway" id="UPA00051">
    <property type="reaction ID" value="UER00462"/>
</dbReference>
<evidence type="ECO:0000256" key="6">
    <source>
        <dbReference type="ARBA" id="ARBA00022840"/>
    </source>
</evidence>
<dbReference type="Proteomes" id="UP000294412">
    <property type="component" value="Chromosome"/>
</dbReference>
<reference evidence="12 13" key="1">
    <citation type="submission" date="2019-02" db="EMBL/GenBank/DDBJ databases">
        <authorList>
            <person name="Manzano-Marin A."/>
            <person name="Manzano-Marin A."/>
        </authorList>
    </citation>
    <scope>NUCLEOTIDE SEQUENCE [LARGE SCALE GENOMIC DNA]</scope>
    <source>
        <strain evidence="12 13">ErCicuneomaculata</strain>
    </source>
</reference>
<dbReference type="GO" id="GO:0009090">
    <property type="term" value="P:homoserine biosynthetic process"/>
    <property type="evidence" value="ECO:0007669"/>
    <property type="project" value="TreeGrafter"/>
</dbReference>
<dbReference type="InterPro" id="IPR018042">
    <property type="entry name" value="Aspartate_kinase_CS"/>
</dbReference>
<dbReference type="GO" id="GO:0009088">
    <property type="term" value="P:threonine biosynthetic process"/>
    <property type="evidence" value="ECO:0007669"/>
    <property type="project" value="UniProtKB-UniPathway"/>
</dbReference>
<evidence type="ECO:0000256" key="7">
    <source>
        <dbReference type="ARBA" id="ARBA00047872"/>
    </source>
</evidence>
<feature type="binding site" evidence="8">
    <location>
        <position position="228"/>
    </location>
    <ligand>
        <name>ATP</name>
        <dbReference type="ChEBI" id="CHEBI:30616"/>
    </ligand>
</feature>
<dbReference type="NCBIfam" id="TIGR00657">
    <property type="entry name" value="asp_kinases"/>
    <property type="match status" value="1"/>
</dbReference>
<evidence type="ECO:0000256" key="4">
    <source>
        <dbReference type="ARBA" id="ARBA00022741"/>
    </source>
</evidence>
<dbReference type="PANTHER" id="PTHR21499">
    <property type="entry name" value="ASPARTATE KINASE"/>
    <property type="match status" value="1"/>
</dbReference>
<evidence type="ECO:0000256" key="9">
    <source>
        <dbReference type="RuleBase" id="RU003448"/>
    </source>
</evidence>
<evidence type="ECO:0000313" key="12">
    <source>
        <dbReference type="EMBL" id="VFP79506.1"/>
    </source>
</evidence>
<comment type="pathway">
    <text evidence="10">Amino-acid biosynthesis; L-methionine biosynthesis via de novo pathway; L-homoserine from L-aspartate: step 1/3.</text>
</comment>
<evidence type="ECO:0000256" key="10">
    <source>
        <dbReference type="RuleBase" id="RU004249"/>
    </source>
</evidence>
<dbReference type="GO" id="GO:0009089">
    <property type="term" value="P:lysine biosynthetic process via diaminopimelate"/>
    <property type="evidence" value="ECO:0007669"/>
    <property type="project" value="UniProtKB-UniPathway"/>
</dbReference>
<comment type="catalytic activity">
    <reaction evidence="7 9">
        <text>L-aspartate + ATP = 4-phospho-L-aspartate + ADP</text>
        <dbReference type="Rhea" id="RHEA:23776"/>
        <dbReference type="ChEBI" id="CHEBI:29991"/>
        <dbReference type="ChEBI" id="CHEBI:30616"/>
        <dbReference type="ChEBI" id="CHEBI:57535"/>
        <dbReference type="ChEBI" id="CHEBI:456216"/>
        <dbReference type="EC" id="2.7.2.4"/>
    </reaction>
</comment>
<comment type="pathway">
    <text evidence="1 10">Amino-acid biosynthesis; L-lysine biosynthesis via DAP pathway; (S)-tetrahydrodipicolinate from L-aspartate: step 1/4.</text>
</comment>
<dbReference type="NCBIfam" id="NF006570">
    <property type="entry name" value="PRK09084.1"/>
    <property type="match status" value="1"/>
</dbReference>
<keyword evidence="3 9" id="KW-0808">Transferase</keyword>
<keyword evidence="5 9" id="KW-0418">Kinase</keyword>
<dbReference type="UniPathway" id="UPA00034">
    <property type="reaction ID" value="UER00015"/>
</dbReference>
<dbReference type="SUPFAM" id="SSF55021">
    <property type="entry name" value="ACT-like"/>
    <property type="match status" value="1"/>
</dbReference>
<keyword evidence="6 8" id="KW-0067">ATP-binding</keyword>
<dbReference type="InterPro" id="IPR045865">
    <property type="entry name" value="ACT-like_dom_sf"/>
</dbReference>
<evidence type="ECO:0000256" key="2">
    <source>
        <dbReference type="ARBA" id="ARBA00010122"/>
    </source>
</evidence>
<name>A0A451D1L0_9GAMM</name>
<dbReference type="Gene3D" id="3.40.1160.10">
    <property type="entry name" value="Acetylglutamate kinase-like"/>
    <property type="match status" value="1"/>
</dbReference>
<dbReference type="InterPro" id="IPR001341">
    <property type="entry name" value="Asp_kinase"/>
</dbReference>
<dbReference type="Gene3D" id="1.20.120.1320">
    <property type="entry name" value="Aspartokinase, catalytic domain"/>
    <property type="match status" value="1"/>
</dbReference>
<evidence type="ECO:0000256" key="5">
    <source>
        <dbReference type="ARBA" id="ARBA00022777"/>
    </source>
</evidence>
<evidence type="ECO:0000256" key="1">
    <source>
        <dbReference type="ARBA" id="ARBA00004766"/>
    </source>
</evidence>
<dbReference type="GO" id="GO:0005829">
    <property type="term" value="C:cytosol"/>
    <property type="evidence" value="ECO:0007669"/>
    <property type="project" value="TreeGrafter"/>
</dbReference>
<dbReference type="GO" id="GO:0004072">
    <property type="term" value="F:aspartate kinase activity"/>
    <property type="evidence" value="ECO:0007669"/>
    <property type="project" value="UniProtKB-EC"/>
</dbReference>
<dbReference type="PIRSF" id="PIRSF000726">
    <property type="entry name" value="Asp_kin"/>
    <property type="match status" value="1"/>
</dbReference>
<dbReference type="GO" id="GO:0005524">
    <property type="term" value="F:ATP binding"/>
    <property type="evidence" value="ECO:0007669"/>
    <property type="project" value="UniProtKB-KW"/>
</dbReference>
<dbReference type="Pfam" id="PF00696">
    <property type="entry name" value="AA_kinase"/>
    <property type="match status" value="1"/>
</dbReference>
<comment type="similarity">
    <text evidence="2 9">Belongs to the aspartokinase family.</text>
</comment>
<feature type="domain" description="Aspartate/glutamate/uridylate kinase" evidence="11">
    <location>
        <begin position="5"/>
        <end position="278"/>
    </location>
</feature>
<accession>A0A451D1L0</accession>